<dbReference type="Proteomes" id="UP000198424">
    <property type="component" value="Unassembled WGS sequence"/>
</dbReference>
<dbReference type="EMBL" id="MUGY01000004">
    <property type="protein sequence ID" value="OXA96891.1"/>
    <property type="molecule type" value="Genomic_DNA"/>
</dbReference>
<protein>
    <recommendedName>
        <fullName evidence="5">Lipoprotein</fullName>
    </recommendedName>
</protein>
<evidence type="ECO:0008006" key="5">
    <source>
        <dbReference type="Google" id="ProtNLM"/>
    </source>
</evidence>
<comment type="caution">
    <text evidence="1">The sequence shown here is derived from an EMBL/GenBank/DDBJ whole genome shotgun (WGS) entry which is preliminary data.</text>
</comment>
<reference evidence="2 4" key="2">
    <citation type="submission" date="2016-11" db="EMBL/GenBank/DDBJ databases">
        <title>Whole genomes of Flavobacteriaceae.</title>
        <authorList>
            <person name="Stine C."/>
            <person name="Li C."/>
            <person name="Tadesse D."/>
        </authorList>
    </citation>
    <scope>NUCLEOTIDE SEQUENCE [LARGE SCALE GENOMIC DNA]</scope>
    <source>
        <strain evidence="2 4">ATCC 29551</strain>
    </source>
</reference>
<dbReference type="OrthoDB" id="738387at2"/>
<dbReference type="eggNOG" id="ENOG5033VXH">
    <property type="taxonomic scope" value="Bacteria"/>
</dbReference>
<keyword evidence="4" id="KW-1185">Reference proteome</keyword>
<accession>A0A086ANU8</accession>
<dbReference type="EMBL" id="JPRM01000006">
    <property type="protein sequence ID" value="KFF18362.1"/>
    <property type="molecule type" value="Genomic_DNA"/>
</dbReference>
<organism evidence="1 3">
    <name type="scientific">Flavobacterium hydatis</name>
    <name type="common">Cytophaga aquatilis</name>
    <dbReference type="NCBI Taxonomy" id="991"/>
    <lineage>
        <taxon>Bacteria</taxon>
        <taxon>Pseudomonadati</taxon>
        <taxon>Bacteroidota</taxon>
        <taxon>Flavobacteriia</taxon>
        <taxon>Flavobacteriales</taxon>
        <taxon>Flavobacteriaceae</taxon>
        <taxon>Flavobacterium</taxon>
    </lineage>
</organism>
<evidence type="ECO:0000313" key="1">
    <source>
        <dbReference type="EMBL" id="KFF18362.1"/>
    </source>
</evidence>
<evidence type="ECO:0000313" key="4">
    <source>
        <dbReference type="Proteomes" id="UP000198424"/>
    </source>
</evidence>
<name>A0A086ANU8_FLAHY</name>
<reference evidence="1 3" key="1">
    <citation type="submission" date="2014-07" db="EMBL/GenBank/DDBJ databases">
        <title>Genome of Flavobacterium hydatis DSM 2063.</title>
        <authorList>
            <person name="Pipes S.E."/>
            <person name="Stropko S.J."/>
            <person name="Newman J.D."/>
        </authorList>
    </citation>
    <scope>NUCLEOTIDE SEQUENCE [LARGE SCALE GENOMIC DNA]</scope>
    <source>
        <strain evidence="1 3">DSM 2063</strain>
    </source>
</reference>
<evidence type="ECO:0000313" key="3">
    <source>
        <dbReference type="Proteomes" id="UP000028712"/>
    </source>
</evidence>
<dbReference type="Proteomes" id="UP000028712">
    <property type="component" value="Unassembled WGS sequence"/>
</dbReference>
<proteinExistence type="predicted"/>
<dbReference type="RefSeq" id="WP_035619684.1">
    <property type="nucleotide sequence ID" value="NZ_MUGY01000004.1"/>
</dbReference>
<sequence length="396" mass="46402">MNKIRMENNFRLKLGKNSLILFAFVTILVGCKRIEKTNEESSLSVGKKLEISSKEIQRILNTKANLENTQVSDEMKLSIPENYYFRTSSIKKDEIDADSKFGKIALATKESYDYVEIINSLFINNKLGEESVVIIKDDNPNLLTIDDLKEDYEIETIYFEDKNSIVFSEDKTFTTIHFQYDSTTKSYLIYRGGISWSKAFPNEDKLDLAFYFLRNAKNLLSTNFTKQEFTWKDYVDNRPKIEINLMKFYFKNFKKEMGAFLNVNEIASPEYDGHSLVKLYRLAPNGDTLFYEFLNKLETGKSYEAQDTKWASELFYTDDKCKVIPKGASSIVEITRLNYDGEVYEKQFMVFSIINYDKKTFLLKTENNLNEKTTDFFVKMFNYYSENFTLDLVNKK</sequence>
<dbReference type="PROSITE" id="PS51257">
    <property type="entry name" value="PROKAR_LIPOPROTEIN"/>
    <property type="match status" value="1"/>
</dbReference>
<dbReference type="AlphaFoldDB" id="A0A086ANU8"/>
<evidence type="ECO:0000313" key="2">
    <source>
        <dbReference type="EMBL" id="OXA96891.1"/>
    </source>
</evidence>
<dbReference type="STRING" id="991.IW20_05540"/>
<gene>
    <name evidence="2" type="ORF">B0A62_06475</name>
    <name evidence="1" type="ORF">IW20_05540</name>
</gene>